<organism evidence="13 14">
    <name type="scientific">Penicillium daleae</name>
    <dbReference type="NCBI Taxonomy" id="63821"/>
    <lineage>
        <taxon>Eukaryota</taxon>
        <taxon>Fungi</taxon>
        <taxon>Dikarya</taxon>
        <taxon>Ascomycota</taxon>
        <taxon>Pezizomycotina</taxon>
        <taxon>Eurotiomycetes</taxon>
        <taxon>Eurotiomycetidae</taxon>
        <taxon>Eurotiales</taxon>
        <taxon>Aspergillaceae</taxon>
        <taxon>Penicillium</taxon>
    </lineage>
</organism>
<accession>A0AAD6G6Z7</accession>
<dbReference type="CDD" id="cd00755">
    <property type="entry name" value="YgdL_like"/>
    <property type="match status" value="1"/>
</dbReference>
<evidence type="ECO:0000313" key="14">
    <source>
        <dbReference type="Proteomes" id="UP001213681"/>
    </source>
</evidence>
<evidence type="ECO:0000259" key="12">
    <source>
        <dbReference type="Pfam" id="PF00899"/>
    </source>
</evidence>
<dbReference type="EMBL" id="JAPVEA010000002">
    <property type="protein sequence ID" value="KAJ5461676.1"/>
    <property type="molecule type" value="Genomic_DNA"/>
</dbReference>
<protein>
    <submittedName>
        <fullName evidence="13">tRNA threonylcarbamoyladenosine dehydratase 2</fullName>
    </submittedName>
</protein>
<evidence type="ECO:0000256" key="11">
    <source>
        <dbReference type="ARBA" id="ARBA00060084"/>
    </source>
</evidence>
<dbReference type="InterPro" id="IPR000594">
    <property type="entry name" value="ThiF_NAD_FAD-bd"/>
</dbReference>
<reference evidence="13" key="1">
    <citation type="submission" date="2022-12" db="EMBL/GenBank/DDBJ databases">
        <authorList>
            <person name="Petersen C."/>
        </authorList>
    </citation>
    <scope>NUCLEOTIDE SEQUENCE</scope>
    <source>
        <strain evidence="13">IBT 16125</strain>
    </source>
</reference>
<name>A0AAD6G6Z7_9EURO</name>
<evidence type="ECO:0000256" key="6">
    <source>
        <dbReference type="ARBA" id="ARBA00022787"/>
    </source>
</evidence>
<comment type="caution">
    <text evidence="13">The sequence shown here is derived from an EMBL/GenBank/DDBJ whole genome shotgun (WGS) entry which is preliminary data.</text>
</comment>
<keyword evidence="3" id="KW-0436">Ligase</keyword>
<comment type="similarity">
    <text evidence="2">Belongs to the HesA/MoeB/ThiF family.</text>
</comment>
<evidence type="ECO:0000313" key="13">
    <source>
        <dbReference type="EMBL" id="KAJ5461676.1"/>
    </source>
</evidence>
<evidence type="ECO:0000256" key="9">
    <source>
        <dbReference type="ARBA" id="ARBA00023128"/>
    </source>
</evidence>
<dbReference type="PANTHER" id="PTHR43267">
    <property type="entry name" value="TRNA THREONYLCARBAMOYLADENOSINE DEHYDRATASE"/>
    <property type="match status" value="1"/>
</dbReference>
<dbReference type="GO" id="GO:0008641">
    <property type="term" value="F:ubiquitin-like modifier activating enzyme activity"/>
    <property type="evidence" value="ECO:0007669"/>
    <property type="project" value="InterPro"/>
</dbReference>
<keyword evidence="14" id="KW-1185">Reference proteome</keyword>
<dbReference type="Proteomes" id="UP001213681">
    <property type="component" value="Unassembled WGS sequence"/>
</dbReference>
<dbReference type="Pfam" id="PF00899">
    <property type="entry name" value="ThiF"/>
    <property type="match status" value="1"/>
</dbReference>
<dbReference type="GO" id="GO:0061504">
    <property type="term" value="P:cyclic threonylcarbamoyladenosine biosynthetic process"/>
    <property type="evidence" value="ECO:0007669"/>
    <property type="project" value="TreeGrafter"/>
</dbReference>
<evidence type="ECO:0000256" key="5">
    <source>
        <dbReference type="ARBA" id="ARBA00022741"/>
    </source>
</evidence>
<keyword evidence="6" id="KW-1000">Mitochondrion outer membrane</keyword>
<dbReference type="GeneID" id="81596854"/>
<keyword evidence="9" id="KW-0496">Mitochondrion</keyword>
<dbReference type="InterPro" id="IPR045886">
    <property type="entry name" value="ThiF/MoeB/HesA"/>
</dbReference>
<evidence type="ECO:0000256" key="2">
    <source>
        <dbReference type="ARBA" id="ARBA00009919"/>
    </source>
</evidence>
<proteinExistence type="inferred from homology"/>
<evidence type="ECO:0000256" key="4">
    <source>
        <dbReference type="ARBA" id="ARBA00022692"/>
    </source>
</evidence>
<dbReference type="PANTHER" id="PTHR43267:SF2">
    <property type="entry name" value="TRNA THREONYLCARBAMOYLADENOSINE DEHYDRATASE 1-RELATED"/>
    <property type="match status" value="1"/>
</dbReference>
<dbReference type="Gene3D" id="3.40.50.720">
    <property type="entry name" value="NAD(P)-binding Rossmann-like Domain"/>
    <property type="match status" value="1"/>
</dbReference>
<dbReference type="InterPro" id="IPR035985">
    <property type="entry name" value="Ubiquitin-activating_enz"/>
</dbReference>
<keyword evidence="5" id="KW-0547">Nucleotide-binding</keyword>
<dbReference type="RefSeq" id="XP_056770718.1">
    <property type="nucleotide sequence ID" value="XM_056906611.1"/>
</dbReference>
<dbReference type="FunFam" id="3.40.50.720:FF:000125">
    <property type="entry name" value="tRNA threonylcarbamoyladenosine dehydratase 2-like"/>
    <property type="match status" value="1"/>
</dbReference>
<dbReference type="GO" id="GO:0005524">
    <property type="term" value="F:ATP binding"/>
    <property type="evidence" value="ECO:0007669"/>
    <property type="project" value="UniProtKB-KW"/>
</dbReference>
<gene>
    <name evidence="13" type="ORF">N7458_003228</name>
</gene>
<evidence type="ECO:0000256" key="8">
    <source>
        <dbReference type="ARBA" id="ARBA00022989"/>
    </source>
</evidence>
<keyword evidence="10" id="KW-0472">Membrane</keyword>
<feature type="domain" description="THIF-type NAD/FAD binding fold" evidence="12">
    <location>
        <begin position="190"/>
        <end position="447"/>
    </location>
</feature>
<dbReference type="SUPFAM" id="SSF69572">
    <property type="entry name" value="Activating enzymes of the ubiquitin-like proteins"/>
    <property type="match status" value="1"/>
</dbReference>
<keyword evidence="8" id="KW-1133">Transmembrane helix</keyword>
<comment type="subcellular location">
    <subcellularLocation>
        <location evidence="1">Mitochondrion outer membrane</location>
        <topology evidence="1">Multi-pass membrane protein</topology>
    </subcellularLocation>
</comment>
<comment type="function">
    <text evidence="11">Catalyzes the ATP-dependent dehydration of threonylcarbamoyladenosine at position 37 (t(6)A37) to form cyclic t(6)A37 (ct(6)A37) in tRNAs that read codons beginning with adenine.</text>
</comment>
<evidence type="ECO:0000256" key="1">
    <source>
        <dbReference type="ARBA" id="ARBA00004374"/>
    </source>
</evidence>
<evidence type="ECO:0000256" key="7">
    <source>
        <dbReference type="ARBA" id="ARBA00022840"/>
    </source>
</evidence>
<dbReference type="GO" id="GO:0061503">
    <property type="term" value="F:tRNA threonylcarbamoyladenosine dehydratase"/>
    <property type="evidence" value="ECO:0007669"/>
    <property type="project" value="TreeGrafter"/>
</dbReference>
<reference evidence="13" key="2">
    <citation type="journal article" date="2023" name="IMA Fungus">
        <title>Comparative genomic study of the Penicillium genus elucidates a diverse pangenome and 15 lateral gene transfer events.</title>
        <authorList>
            <person name="Petersen C."/>
            <person name="Sorensen T."/>
            <person name="Nielsen M.R."/>
            <person name="Sondergaard T.E."/>
            <person name="Sorensen J.L."/>
            <person name="Fitzpatrick D.A."/>
            <person name="Frisvad J.C."/>
            <person name="Nielsen K.L."/>
        </authorList>
    </citation>
    <scope>NUCLEOTIDE SEQUENCE</scope>
    <source>
        <strain evidence="13">IBT 16125</strain>
    </source>
</reference>
<sequence length="606" mass="67222">MAPPASKWWQAPDDADLDYGFDSDDLDARFAETARIPHRPRTREELQQLEAQARGQDTSEKGVFGNMSSWFHRQAGSQTSQLATTAVLSGAAVAGAIFGYQAYKRTEAVHDLKASIPVLDDEHPAAKLTQYGAADTGIPLSKEDERSAALARRAQQGDYDDGSDPSILLSCKKLTRFQYNLDLILEQLARNRVFLTDEGLAKLRGSYIIVVGCGGVGSHAAATLARSGVSKIRLIDFDQVTLSSLNRHALATLADVGTPKVHCIRRRLEQIAPWVMFDCRNELFSKDAADDLLGPWTLTHEGEGRRPDYVLDCIDNITSKVDLLHYCHKNGLPVISSMGAGCKSDPTRVVVGDISTSTDDPLCRSTRRRLKMLGVTTGIPTVFSTERTGPGKASLLPLAEDEFNKGKVGELSVLPDFRVRILPVLGTMPAVFGYTLANHVICSVSCYPIDYNTAGKGRDKLYDTILAALTGFMEKQVRQVAGQDPTGLRLPISKDDIQYIVEEIYRGKSVVTGLPNRLVLIPWQVPSQGFEMDLTWEKDGQKLFRLDAAELVCMTKDEATRHEREVLRGGKKVEELYDETVLQRVSLRKRETEEWKKQTEEYFQVQ</sequence>
<evidence type="ECO:0000256" key="3">
    <source>
        <dbReference type="ARBA" id="ARBA00022598"/>
    </source>
</evidence>
<keyword evidence="4" id="KW-0812">Transmembrane</keyword>
<dbReference type="GO" id="GO:0005741">
    <property type="term" value="C:mitochondrial outer membrane"/>
    <property type="evidence" value="ECO:0007669"/>
    <property type="project" value="UniProtKB-SubCell"/>
</dbReference>
<evidence type="ECO:0000256" key="10">
    <source>
        <dbReference type="ARBA" id="ARBA00023136"/>
    </source>
</evidence>
<keyword evidence="7" id="KW-0067">ATP-binding</keyword>
<dbReference type="AlphaFoldDB" id="A0AAD6G6Z7"/>